<keyword evidence="1" id="KW-0805">Transcription regulation</keyword>
<evidence type="ECO:0000313" key="7">
    <source>
        <dbReference type="Proteomes" id="UP000475214"/>
    </source>
</evidence>
<reference evidence="6 7" key="1">
    <citation type="submission" date="2020-02" db="EMBL/GenBank/DDBJ databases">
        <authorList>
            <person name="Li X.-J."/>
            <person name="Han X.-M."/>
        </authorList>
    </citation>
    <scope>NUCLEOTIDE SEQUENCE [LARGE SCALE GENOMIC DNA]</scope>
    <source>
        <strain evidence="6 7">CCTCC AB 2017055</strain>
    </source>
</reference>
<dbReference type="GO" id="GO:0003677">
    <property type="term" value="F:DNA binding"/>
    <property type="evidence" value="ECO:0007669"/>
    <property type="project" value="UniProtKB-KW"/>
</dbReference>
<feature type="compositionally biased region" description="Basic and acidic residues" evidence="4">
    <location>
        <begin position="273"/>
        <end position="286"/>
    </location>
</feature>
<sequence length="286" mass="31288">MADEQTEQRLSGGRNSRTARQTRIAEHVLREGSVSASSLSELFGVSLMTVHRDLDELERQGVVRKFRGGVSAQPSSVFESNVAYRLRTARAEKVAIGRYARTMIEPGMAVMLDDSTTTLEVAQLLPDAAPLTVITNFLEVIKTVSRMSGIRLIALGGEYYPTHDSFLGVPCMEAIESLRADVLFTSTSAVSATHAYHQEQEIVLVKRAMMRSAERKVLLIDHGKLGGSALHQLAPLTDFDDVVVDAGAPGDVLRALRDRRINVHIADPVADEPDARDRPEAPDTLD</sequence>
<feature type="domain" description="HTH deoR-type" evidence="5">
    <location>
        <begin position="17"/>
        <end position="72"/>
    </location>
</feature>
<feature type="region of interest" description="Disordered" evidence="4">
    <location>
        <begin position="267"/>
        <end position="286"/>
    </location>
</feature>
<dbReference type="InterPro" id="IPR036390">
    <property type="entry name" value="WH_DNA-bd_sf"/>
</dbReference>
<dbReference type="Gene3D" id="1.10.10.10">
    <property type="entry name" value="Winged helix-like DNA-binding domain superfamily/Winged helix DNA-binding domain"/>
    <property type="match status" value="1"/>
</dbReference>
<dbReference type="InterPro" id="IPR050313">
    <property type="entry name" value="Carb_Metab_HTH_regulators"/>
</dbReference>
<dbReference type="PANTHER" id="PTHR30363">
    <property type="entry name" value="HTH-TYPE TRANSCRIPTIONAL REGULATOR SRLR-RELATED"/>
    <property type="match status" value="1"/>
</dbReference>
<dbReference type="PROSITE" id="PS51000">
    <property type="entry name" value="HTH_DEOR_2"/>
    <property type="match status" value="1"/>
</dbReference>
<organism evidence="6 7">
    <name type="scientific">Phytoactinopolyspora halotolerans</name>
    <dbReference type="NCBI Taxonomy" id="1981512"/>
    <lineage>
        <taxon>Bacteria</taxon>
        <taxon>Bacillati</taxon>
        <taxon>Actinomycetota</taxon>
        <taxon>Actinomycetes</taxon>
        <taxon>Jiangellales</taxon>
        <taxon>Jiangellaceae</taxon>
        <taxon>Phytoactinopolyspora</taxon>
    </lineage>
</organism>
<dbReference type="InterPro" id="IPR037171">
    <property type="entry name" value="NagB/RpiA_transferase-like"/>
</dbReference>
<dbReference type="InterPro" id="IPR001034">
    <property type="entry name" value="DeoR_HTH"/>
</dbReference>
<comment type="caution">
    <text evidence="6">The sequence shown here is derived from an EMBL/GenBank/DDBJ whole genome shotgun (WGS) entry which is preliminary data.</text>
</comment>
<dbReference type="PANTHER" id="PTHR30363:SF8">
    <property type="entry name" value="DEOXYRIBOSE OPERON REPRESSOR"/>
    <property type="match status" value="1"/>
</dbReference>
<dbReference type="RefSeq" id="WP_163736942.1">
    <property type="nucleotide sequence ID" value="NZ_JAAGOA010000006.1"/>
</dbReference>
<name>A0A6L9S6W1_9ACTN</name>
<dbReference type="SUPFAM" id="SSF100950">
    <property type="entry name" value="NagB/RpiA/CoA transferase-like"/>
    <property type="match status" value="1"/>
</dbReference>
<keyword evidence="3" id="KW-0804">Transcription</keyword>
<dbReference type="EMBL" id="JAAGOA010000006">
    <property type="protein sequence ID" value="NEE00747.1"/>
    <property type="molecule type" value="Genomic_DNA"/>
</dbReference>
<dbReference type="SMART" id="SM01134">
    <property type="entry name" value="DeoRC"/>
    <property type="match status" value="1"/>
</dbReference>
<protein>
    <submittedName>
        <fullName evidence="6">DeoR/GlpR transcriptional regulator</fullName>
    </submittedName>
</protein>
<gene>
    <name evidence="6" type="ORF">G1H10_11265</name>
</gene>
<dbReference type="AlphaFoldDB" id="A0A6L9S6W1"/>
<evidence type="ECO:0000256" key="4">
    <source>
        <dbReference type="SAM" id="MobiDB-lite"/>
    </source>
</evidence>
<dbReference type="GO" id="GO:0003700">
    <property type="term" value="F:DNA-binding transcription factor activity"/>
    <property type="evidence" value="ECO:0007669"/>
    <property type="project" value="InterPro"/>
</dbReference>
<dbReference type="PROSITE" id="PS00894">
    <property type="entry name" value="HTH_DEOR_1"/>
    <property type="match status" value="1"/>
</dbReference>
<dbReference type="SUPFAM" id="SSF46785">
    <property type="entry name" value="Winged helix' DNA-binding domain"/>
    <property type="match status" value="1"/>
</dbReference>
<dbReference type="InterPro" id="IPR018356">
    <property type="entry name" value="Tscrpt_reg_HTH_DeoR_CS"/>
</dbReference>
<dbReference type="Pfam" id="PF00455">
    <property type="entry name" value="DeoRC"/>
    <property type="match status" value="1"/>
</dbReference>
<dbReference type="Proteomes" id="UP000475214">
    <property type="component" value="Unassembled WGS sequence"/>
</dbReference>
<dbReference type="PRINTS" id="PR00037">
    <property type="entry name" value="HTHLACR"/>
</dbReference>
<dbReference type="InterPro" id="IPR036388">
    <property type="entry name" value="WH-like_DNA-bd_sf"/>
</dbReference>
<proteinExistence type="predicted"/>
<evidence type="ECO:0000313" key="6">
    <source>
        <dbReference type="EMBL" id="NEE00747.1"/>
    </source>
</evidence>
<evidence type="ECO:0000256" key="2">
    <source>
        <dbReference type="ARBA" id="ARBA00023125"/>
    </source>
</evidence>
<dbReference type="Pfam" id="PF08220">
    <property type="entry name" value="HTH_DeoR"/>
    <property type="match status" value="1"/>
</dbReference>
<feature type="region of interest" description="Disordered" evidence="4">
    <location>
        <begin position="1"/>
        <end position="21"/>
    </location>
</feature>
<keyword evidence="7" id="KW-1185">Reference proteome</keyword>
<dbReference type="InterPro" id="IPR014036">
    <property type="entry name" value="DeoR-like_C"/>
</dbReference>
<accession>A0A6L9S6W1</accession>
<keyword evidence="2" id="KW-0238">DNA-binding</keyword>
<evidence type="ECO:0000256" key="1">
    <source>
        <dbReference type="ARBA" id="ARBA00023015"/>
    </source>
</evidence>
<dbReference type="SMART" id="SM00420">
    <property type="entry name" value="HTH_DEOR"/>
    <property type="match status" value="1"/>
</dbReference>
<evidence type="ECO:0000256" key="3">
    <source>
        <dbReference type="ARBA" id="ARBA00023163"/>
    </source>
</evidence>
<evidence type="ECO:0000259" key="5">
    <source>
        <dbReference type="PROSITE" id="PS51000"/>
    </source>
</evidence>